<dbReference type="STRING" id="1817772.A2527_03160"/>
<dbReference type="EMBL" id="MFNE01000010">
    <property type="protein sequence ID" value="OGG96572.1"/>
    <property type="molecule type" value="Genomic_DNA"/>
</dbReference>
<dbReference type="InterPro" id="IPR007791">
    <property type="entry name" value="DjlA_N"/>
</dbReference>
<organism evidence="2 3">
    <name type="scientific">Candidatus Lambdaproteobacteria bacterium RIFOXYD2_FULL_50_16</name>
    <dbReference type="NCBI Taxonomy" id="1817772"/>
    <lineage>
        <taxon>Bacteria</taxon>
        <taxon>Pseudomonadati</taxon>
        <taxon>Pseudomonadota</taxon>
        <taxon>Candidatus Lambdaproteobacteria</taxon>
    </lineage>
</organism>
<accession>A0A1F6GEN2</accession>
<evidence type="ECO:0000313" key="2">
    <source>
        <dbReference type="EMBL" id="OGG96572.1"/>
    </source>
</evidence>
<dbReference type="Proteomes" id="UP000178449">
    <property type="component" value="Unassembled WGS sequence"/>
</dbReference>
<name>A0A1F6GEN2_9PROT</name>
<dbReference type="Pfam" id="PF05099">
    <property type="entry name" value="TerB"/>
    <property type="match status" value="1"/>
</dbReference>
<dbReference type="CDD" id="cd07177">
    <property type="entry name" value="terB_like"/>
    <property type="match status" value="1"/>
</dbReference>
<dbReference type="AlphaFoldDB" id="A0A1F6GEN2"/>
<gene>
    <name evidence="2" type="ORF">A2527_03160</name>
</gene>
<dbReference type="Gene3D" id="1.10.3680.10">
    <property type="entry name" value="TerB-like"/>
    <property type="match status" value="1"/>
</dbReference>
<feature type="domain" description="Co-chaperone DjlA N-terminal" evidence="1">
    <location>
        <begin position="18"/>
        <end position="121"/>
    </location>
</feature>
<evidence type="ECO:0000259" key="1">
    <source>
        <dbReference type="Pfam" id="PF05099"/>
    </source>
</evidence>
<dbReference type="InterPro" id="IPR029024">
    <property type="entry name" value="TerB-like"/>
</dbReference>
<protein>
    <recommendedName>
        <fullName evidence="1">Co-chaperone DjlA N-terminal domain-containing protein</fullName>
    </recommendedName>
</protein>
<sequence length="180" mass="21041">MNLPDIALAPKYSREVYFSLLTHMAHVDENLDESEVELLKSEAKRLGLNETDAETIMARGKMDESEVDRGFDAIRKERMEYSFLLDLIFMAMADGFLHDNERVYLAKINDRVAVSRADFHSLVYFAQSSLGVKSPDEIDPMVEYMIENFFRWARQDHVRLYRQTTFALNEEVDLFLKNEL</sequence>
<comment type="caution">
    <text evidence="2">The sequence shown here is derived from an EMBL/GenBank/DDBJ whole genome shotgun (WGS) entry which is preliminary data.</text>
</comment>
<dbReference type="SUPFAM" id="SSF158682">
    <property type="entry name" value="TerB-like"/>
    <property type="match status" value="1"/>
</dbReference>
<reference evidence="2 3" key="1">
    <citation type="journal article" date="2016" name="Nat. Commun.">
        <title>Thousands of microbial genomes shed light on interconnected biogeochemical processes in an aquifer system.</title>
        <authorList>
            <person name="Anantharaman K."/>
            <person name="Brown C.T."/>
            <person name="Hug L.A."/>
            <person name="Sharon I."/>
            <person name="Castelle C.J."/>
            <person name="Probst A.J."/>
            <person name="Thomas B.C."/>
            <person name="Singh A."/>
            <person name="Wilkins M.J."/>
            <person name="Karaoz U."/>
            <person name="Brodie E.L."/>
            <person name="Williams K.H."/>
            <person name="Hubbard S.S."/>
            <person name="Banfield J.F."/>
        </authorList>
    </citation>
    <scope>NUCLEOTIDE SEQUENCE [LARGE SCALE GENOMIC DNA]</scope>
</reference>
<proteinExistence type="predicted"/>
<evidence type="ECO:0000313" key="3">
    <source>
        <dbReference type="Proteomes" id="UP000178449"/>
    </source>
</evidence>